<keyword evidence="7" id="KW-0548">Nucleotidyltransferase</keyword>
<keyword evidence="8" id="KW-0547">Nucleotide-binding</keyword>
<dbReference type="Pfam" id="PF01300">
    <property type="entry name" value="Sua5_yciO_yrdC"/>
    <property type="match status" value="1"/>
</dbReference>
<dbReference type="EC" id="2.7.7.87" evidence="3"/>
<keyword evidence="5" id="KW-0808">Transferase</keyword>
<dbReference type="PROSITE" id="PS51163">
    <property type="entry name" value="YRDC"/>
    <property type="match status" value="1"/>
</dbReference>
<keyword evidence="9" id="KW-0067">ATP-binding</keyword>
<dbReference type="GO" id="GO:0005524">
    <property type="term" value="F:ATP binding"/>
    <property type="evidence" value="ECO:0007669"/>
    <property type="project" value="UniProtKB-KW"/>
</dbReference>
<keyword evidence="6" id="KW-0819">tRNA processing</keyword>
<organism evidence="13">
    <name type="scientific">marine metagenome</name>
    <dbReference type="NCBI Taxonomy" id="408172"/>
    <lineage>
        <taxon>unclassified sequences</taxon>
        <taxon>metagenomes</taxon>
        <taxon>ecological metagenomes</taxon>
    </lineage>
</organism>
<dbReference type="InterPro" id="IPR050156">
    <property type="entry name" value="TC-AMP_synthase_SUA5"/>
</dbReference>
<dbReference type="EMBL" id="UINC01002527">
    <property type="protein sequence ID" value="SUZ97629.1"/>
    <property type="molecule type" value="Genomic_DNA"/>
</dbReference>
<dbReference type="GO" id="GO:0006450">
    <property type="term" value="P:regulation of translational fidelity"/>
    <property type="evidence" value="ECO:0007669"/>
    <property type="project" value="TreeGrafter"/>
</dbReference>
<comment type="subcellular location">
    <subcellularLocation>
        <location evidence="1">Cytoplasm</location>
    </subcellularLocation>
</comment>
<dbReference type="NCBIfam" id="TIGR00057">
    <property type="entry name" value="L-threonylcarbamoyladenylate synthase"/>
    <property type="match status" value="1"/>
</dbReference>
<evidence type="ECO:0000256" key="10">
    <source>
        <dbReference type="ARBA" id="ARBA00029774"/>
    </source>
</evidence>
<evidence type="ECO:0000256" key="4">
    <source>
        <dbReference type="ARBA" id="ARBA00022490"/>
    </source>
</evidence>
<comment type="catalytic activity">
    <reaction evidence="11">
        <text>L-threonine + hydrogencarbonate + ATP = L-threonylcarbamoyladenylate + diphosphate + H2O</text>
        <dbReference type="Rhea" id="RHEA:36407"/>
        <dbReference type="ChEBI" id="CHEBI:15377"/>
        <dbReference type="ChEBI" id="CHEBI:17544"/>
        <dbReference type="ChEBI" id="CHEBI:30616"/>
        <dbReference type="ChEBI" id="CHEBI:33019"/>
        <dbReference type="ChEBI" id="CHEBI:57926"/>
        <dbReference type="ChEBI" id="CHEBI:73682"/>
        <dbReference type="EC" id="2.7.7.87"/>
    </reaction>
</comment>
<accession>A0A381S2G9</accession>
<dbReference type="InterPro" id="IPR017945">
    <property type="entry name" value="DHBP_synth_RibB-like_a/b_dom"/>
</dbReference>
<evidence type="ECO:0000259" key="12">
    <source>
        <dbReference type="PROSITE" id="PS51163"/>
    </source>
</evidence>
<evidence type="ECO:0000256" key="11">
    <source>
        <dbReference type="ARBA" id="ARBA00048366"/>
    </source>
</evidence>
<dbReference type="PANTHER" id="PTHR17490">
    <property type="entry name" value="SUA5"/>
    <property type="match status" value="1"/>
</dbReference>
<dbReference type="AlphaFoldDB" id="A0A381S2G9"/>
<reference evidence="13" key="1">
    <citation type="submission" date="2018-05" db="EMBL/GenBank/DDBJ databases">
        <authorList>
            <person name="Lanie J.A."/>
            <person name="Ng W.-L."/>
            <person name="Kazmierczak K.M."/>
            <person name="Andrzejewski T.M."/>
            <person name="Davidsen T.M."/>
            <person name="Wayne K.J."/>
            <person name="Tettelin H."/>
            <person name="Glass J.I."/>
            <person name="Rusch D."/>
            <person name="Podicherti R."/>
            <person name="Tsui H.-C.T."/>
            <person name="Winkler M.E."/>
        </authorList>
    </citation>
    <scope>NUCLEOTIDE SEQUENCE</scope>
</reference>
<sequence>MVERINWDNTGAVTKACEVLKKGGVLVYPTDTLYGFGCDAKNEQAIHTINTIKNRSGPMSVIAPSKDAVETWLKLPGSGKMDVLKKLGGATTVIVPVKDNIISKNISGNNQTLGIRIPDHPFCQKLSQNYSNPVTTTSVNRNKQGPLTNPDEIIKEFSHEIQLVIEDGIIAGAASTVYLFEKNKWKVLRP</sequence>
<gene>
    <name evidence="13" type="ORF">METZ01_LOCUS50483</name>
</gene>
<dbReference type="GO" id="GO:0061710">
    <property type="term" value="F:L-threonylcarbamoyladenylate synthase"/>
    <property type="evidence" value="ECO:0007669"/>
    <property type="project" value="UniProtKB-EC"/>
</dbReference>
<dbReference type="GO" id="GO:0000049">
    <property type="term" value="F:tRNA binding"/>
    <property type="evidence" value="ECO:0007669"/>
    <property type="project" value="TreeGrafter"/>
</dbReference>
<evidence type="ECO:0000256" key="1">
    <source>
        <dbReference type="ARBA" id="ARBA00004496"/>
    </source>
</evidence>
<name>A0A381S2G9_9ZZZZ</name>
<evidence type="ECO:0000313" key="13">
    <source>
        <dbReference type="EMBL" id="SUZ97629.1"/>
    </source>
</evidence>
<dbReference type="SUPFAM" id="SSF55821">
    <property type="entry name" value="YrdC/RibB"/>
    <property type="match status" value="1"/>
</dbReference>
<dbReference type="PANTHER" id="PTHR17490:SF16">
    <property type="entry name" value="THREONYLCARBAMOYL-AMP SYNTHASE"/>
    <property type="match status" value="1"/>
</dbReference>
<evidence type="ECO:0000256" key="5">
    <source>
        <dbReference type="ARBA" id="ARBA00022679"/>
    </source>
</evidence>
<evidence type="ECO:0000256" key="6">
    <source>
        <dbReference type="ARBA" id="ARBA00022694"/>
    </source>
</evidence>
<evidence type="ECO:0000256" key="8">
    <source>
        <dbReference type="ARBA" id="ARBA00022741"/>
    </source>
</evidence>
<dbReference type="GO" id="GO:0008033">
    <property type="term" value="P:tRNA processing"/>
    <property type="evidence" value="ECO:0007669"/>
    <property type="project" value="UniProtKB-KW"/>
</dbReference>
<evidence type="ECO:0000256" key="9">
    <source>
        <dbReference type="ARBA" id="ARBA00022840"/>
    </source>
</evidence>
<protein>
    <recommendedName>
        <fullName evidence="10">L-threonylcarbamoyladenylate synthase</fullName>
        <ecNumber evidence="3">2.7.7.87</ecNumber>
    </recommendedName>
    <alternativeName>
        <fullName evidence="10">L-threonylcarbamoyladenylate synthase</fullName>
    </alternativeName>
</protein>
<dbReference type="GO" id="GO:0005737">
    <property type="term" value="C:cytoplasm"/>
    <property type="evidence" value="ECO:0007669"/>
    <property type="project" value="UniProtKB-SubCell"/>
</dbReference>
<proteinExistence type="inferred from homology"/>
<dbReference type="InterPro" id="IPR006070">
    <property type="entry name" value="Sua5-like_dom"/>
</dbReference>
<comment type="similarity">
    <text evidence="2">Belongs to the SUA5 family.</text>
</comment>
<dbReference type="Gene3D" id="3.90.870.10">
    <property type="entry name" value="DHBP synthase"/>
    <property type="match status" value="1"/>
</dbReference>
<evidence type="ECO:0000256" key="2">
    <source>
        <dbReference type="ARBA" id="ARBA00007663"/>
    </source>
</evidence>
<evidence type="ECO:0000256" key="3">
    <source>
        <dbReference type="ARBA" id="ARBA00012584"/>
    </source>
</evidence>
<evidence type="ECO:0000256" key="7">
    <source>
        <dbReference type="ARBA" id="ARBA00022695"/>
    </source>
</evidence>
<keyword evidence="4" id="KW-0963">Cytoplasm</keyword>
<dbReference type="GO" id="GO:0003725">
    <property type="term" value="F:double-stranded RNA binding"/>
    <property type="evidence" value="ECO:0007669"/>
    <property type="project" value="InterPro"/>
</dbReference>
<feature type="domain" description="YrdC-like" evidence="12">
    <location>
        <begin position="10"/>
        <end position="190"/>
    </location>
</feature>